<reference evidence="2" key="1">
    <citation type="journal article" date="2020" name="mSystems">
        <title>Genome- and Community-Level Interaction Insights into Carbon Utilization and Element Cycling Functions of Hydrothermarchaeota in Hydrothermal Sediment.</title>
        <authorList>
            <person name="Zhou Z."/>
            <person name="Liu Y."/>
            <person name="Xu W."/>
            <person name="Pan J."/>
            <person name="Luo Z.H."/>
            <person name="Li M."/>
        </authorList>
    </citation>
    <scope>NUCLEOTIDE SEQUENCE [LARGE SCALE GENOMIC DNA]</scope>
    <source>
        <strain evidence="2">SpSt-637</strain>
        <strain evidence="1">SpSt-667</strain>
    </source>
</reference>
<evidence type="ECO:0000313" key="1">
    <source>
        <dbReference type="EMBL" id="HGQ36743.1"/>
    </source>
</evidence>
<dbReference type="EMBL" id="DTCK01000045">
    <property type="protein sequence ID" value="HGQ36743.1"/>
    <property type="molecule type" value="Genomic_DNA"/>
</dbReference>
<organism evidence="2">
    <name type="scientific">Ignisphaera aggregans</name>
    <dbReference type="NCBI Taxonomy" id="334771"/>
    <lineage>
        <taxon>Archaea</taxon>
        <taxon>Thermoproteota</taxon>
        <taxon>Thermoprotei</taxon>
        <taxon>Desulfurococcales</taxon>
        <taxon>Desulfurococcaceae</taxon>
        <taxon>Ignisphaera</taxon>
    </lineage>
</organism>
<comment type="caution">
    <text evidence="2">The sequence shown here is derived from an EMBL/GenBank/DDBJ whole genome shotgun (WGS) entry which is preliminary data.</text>
</comment>
<accession>A0A7C4JIQ1</accession>
<sequence length="206" mass="24024">MSSYINFNIIIGLHIAQDVARSKNRVYIVYKTDLPSTMLDFLDHNVAKYVHVVKRLDDIDLLQTKPIIIAMLNTADIDLFNAVINKVHNFYIFTPRFSLPKEKFDYPIYRVQKIKEGLFIVYKDTNEKYLIKVFGNNLEEISIPNEVVNICNELKELVVTFGSVKASNFVKYCSRKYGYSREECIELLRQAISLKLIKYVSGYLYP</sequence>
<evidence type="ECO:0000313" key="2">
    <source>
        <dbReference type="EMBL" id="HGQ63944.1"/>
    </source>
</evidence>
<dbReference type="AlphaFoldDB" id="A0A7C4JIQ1"/>
<protein>
    <submittedName>
        <fullName evidence="2">Uncharacterized protein</fullName>
    </submittedName>
</protein>
<proteinExistence type="predicted"/>
<gene>
    <name evidence="2" type="ORF">ENU08_01710</name>
    <name evidence="1" type="ORF">ENU41_08755</name>
</gene>
<name>A0A7C4JIQ1_9CREN</name>
<dbReference type="EMBL" id="DTBD01000011">
    <property type="protein sequence ID" value="HGQ63944.1"/>
    <property type="molecule type" value="Genomic_DNA"/>
</dbReference>